<dbReference type="AlphaFoldDB" id="A0AAE5W7D5"/>
<dbReference type="PANTHER" id="PTHR34474:SF4">
    <property type="entry name" value="HEME OXYGENASE (STAPHYLOBILIN-PRODUCING) 1"/>
    <property type="match status" value="1"/>
</dbReference>
<dbReference type="Gene3D" id="3.30.70.100">
    <property type="match status" value="1"/>
</dbReference>
<evidence type="ECO:0000313" key="5">
    <source>
        <dbReference type="EMBL" id="PTG11375.1"/>
    </source>
</evidence>
<dbReference type="EMBL" id="PZAO01000002">
    <property type="protein sequence ID" value="PTG71182.1"/>
    <property type="molecule type" value="Genomic_DNA"/>
</dbReference>
<evidence type="ECO:0000256" key="2">
    <source>
        <dbReference type="ARBA" id="ARBA00018486"/>
    </source>
</evidence>
<evidence type="ECO:0000313" key="6">
    <source>
        <dbReference type="EMBL" id="PTG26365.1"/>
    </source>
</evidence>
<organism evidence="5 10">
    <name type="scientific">Staphylococcus chromogenes</name>
    <name type="common">Staphylococcus hyicus subsp. chromogenes</name>
    <dbReference type="NCBI Taxonomy" id="46126"/>
    <lineage>
        <taxon>Bacteria</taxon>
        <taxon>Bacillati</taxon>
        <taxon>Bacillota</taxon>
        <taxon>Bacilli</taxon>
        <taxon>Bacillales</taxon>
        <taxon>Staphylococcaceae</taxon>
        <taxon>Staphylococcus</taxon>
    </lineage>
</organism>
<feature type="domain" description="ABM" evidence="4">
    <location>
        <begin position="2"/>
        <end position="91"/>
    </location>
</feature>
<evidence type="ECO:0000256" key="3">
    <source>
        <dbReference type="ARBA" id="ARBA00032861"/>
    </source>
</evidence>
<dbReference type="Proteomes" id="UP000242008">
    <property type="component" value="Unassembled WGS sequence"/>
</dbReference>
<comment type="similarity">
    <text evidence="1">Belongs to the TRAP family.</text>
</comment>
<gene>
    <name evidence="6" type="ORF">BU638_09215</name>
    <name evidence="5" type="ORF">BU653_11320</name>
    <name evidence="7" type="ORF">BU676_01120</name>
</gene>
<dbReference type="PROSITE" id="PS51725">
    <property type="entry name" value="ABM"/>
    <property type="match status" value="1"/>
</dbReference>
<dbReference type="EMBL" id="PZBZ01000108">
    <property type="protein sequence ID" value="PTG11375.1"/>
    <property type="molecule type" value="Genomic_DNA"/>
</dbReference>
<evidence type="ECO:0000256" key="1">
    <source>
        <dbReference type="ARBA" id="ARBA00009267"/>
    </source>
</evidence>
<dbReference type="Pfam" id="PF03992">
    <property type="entry name" value="ABM"/>
    <property type="match status" value="1"/>
</dbReference>
<evidence type="ECO:0000313" key="9">
    <source>
        <dbReference type="Proteomes" id="UP000242144"/>
    </source>
</evidence>
<sequence length="106" mass="12400">MFMAENCLKIKKGKSESVVERFKNRQGIDTIEGFKDMLVTVTNETEDYDEVKILTIWQSEDAFKNWLHSDAFKEAHQKARNNKGNEESPIINNKVTTYTIAYKYDE</sequence>
<dbReference type="RefSeq" id="WP_037575490.1">
    <property type="nucleotide sequence ID" value="NZ_BMDK01000002.1"/>
</dbReference>
<evidence type="ECO:0000259" key="4">
    <source>
        <dbReference type="PROSITE" id="PS51725"/>
    </source>
</evidence>
<dbReference type="Proteomes" id="UP000242144">
    <property type="component" value="Unassembled WGS sequence"/>
</dbReference>
<dbReference type="PANTHER" id="PTHR34474">
    <property type="entry name" value="SIGNAL TRANSDUCTION PROTEIN TRAP"/>
    <property type="match status" value="1"/>
</dbReference>
<dbReference type="InterPro" id="IPR007138">
    <property type="entry name" value="ABM_dom"/>
</dbReference>
<name>A0AAE5W7D5_STACR</name>
<dbReference type="InterPro" id="IPR011008">
    <property type="entry name" value="Dimeric_a/b-barrel"/>
</dbReference>
<evidence type="ECO:0000313" key="10">
    <source>
        <dbReference type="Proteomes" id="UP000242704"/>
    </source>
</evidence>
<comment type="caution">
    <text evidence="5">The sequence shown here is derived from an EMBL/GenBank/DDBJ whole genome shotgun (WGS) entry which is preliminary data.</text>
</comment>
<protein>
    <recommendedName>
        <fullName evidence="2">Signal transduction protein TRAP</fullName>
    </recommendedName>
    <alternativeName>
        <fullName evidence="3">Target of RNAIII-activating protein</fullName>
    </alternativeName>
</protein>
<dbReference type="Proteomes" id="UP000242704">
    <property type="component" value="Unassembled WGS sequence"/>
</dbReference>
<dbReference type="InterPro" id="IPR050404">
    <property type="entry name" value="Heme-degrading_MO"/>
</dbReference>
<evidence type="ECO:0000313" key="8">
    <source>
        <dbReference type="Proteomes" id="UP000242008"/>
    </source>
</evidence>
<accession>A0AAE5W7D5</accession>
<dbReference type="SUPFAM" id="SSF54909">
    <property type="entry name" value="Dimeric alpha+beta barrel"/>
    <property type="match status" value="1"/>
</dbReference>
<dbReference type="EMBL" id="PZCM01000012">
    <property type="protein sequence ID" value="PTG26365.1"/>
    <property type="molecule type" value="Genomic_DNA"/>
</dbReference>
<proteinExistence type="inferred from homology"/>
<reference evidence="5" key="2">
    <citation type="submission" date="2018-03" db="EMBL/GenBank/DDBJ databases">
        <authorList>
            <person name="Naushad S."/>
        </authorList>
    </citation>
    <scope>NUCLEOTIDE SEQUENCE</scope>
    <source>
        <strain evidence="6">SNUC 105</strain>
        <strain evidence="7">SNUC 1363</strain>
        <strain evidence="5">SNUC 505</strain>
    </source>
</reference>
<keyword evidence="8" id="KW-1185">Reference proteome</keyword>
<reference evidence="8 9" key="1">
    <citation type="journal article" date="2016" name="Front. Microbiol.">
        <title>Comprehensive Phylogenetic Analysis of Bovine Non-aureus Staphylococci Species Based on Whole-Genome Sequencing.</title>
        <authorList>
            <person name="Naushad S."/>
            <person name="Barkema H.W."/>
            <person name="Luby C."/>
            <person name="Condas L.A."/>
            <person name="Nobrega D.B."/>
            <person name="Carson D.A."/>
            <person name="De Buck J."/>
        </authorList>
    </citation>
    <scope>NUCLEOTIDE SEQUENCE [LARGE SCALE GENOMIC DNA]</scope>
    <source>
        <strain evidence="6 9">SNUC 105</strain>
        <strain evidence="7 8">SNUC 1363</strain>
        <strain evidence="5 10">SNUC 505</strain>
    </source>
</reference>
<evidence type="ECO:0000313" key="7">
    <source>
        <dbReference type="EMBL" id="PTG71182.1"/>
    </source>
</evidence>